<keyword evidence="1" id="KW-0472">Membrane</keyword>
<evidence type="ECO:0008006" key="4">
    <source>
        <dbReference type="Google" id="ProtNLM"/>
    </source>
</evidence>
<feature type="transmembrane region" description="Helical" evidence="1">
    <location>
        <begin position="416"/>
        <end position="438"/>
    </location>
</feature>
<dbReference type="Proteomes" id="UP001501570">
    <property type="component" value="Unassembled WGS sequence"/>
</dbReference>
<sequence>MLASLLAVLMVVVAGMPIGYVVFRDLRFALLIAPLVTALSAAAAAILMLVVGGDLLWWLGPLLVLQWAATPVLLRRTAPPAVRAGTWADWLWLVVPLLLPFLVVVLPPTAWDANSIWWLHAAYFTKGATLAREYLGLPSVSFSHPDYPPLESAAVGAVWSVLSGYKLYVAQFVSAALSFSSIVMLGYAVRVATNRAPALVSRIAAACVALAAWGAEPTGVADGYSDVLWAAAFAAAAVLLLLRPEPLRRPLLPVLLLSGVALTKNEGFVMAVVLAATATVRMRRELRRAWVLWVPVLAGGVWSLVCRHFGAKSDVTSSVHLGDVLRLDPAIYDRLSPTLSAIWSTVGPLVAVAVATAVVGGILLRRQRRTLELGGDLWLWALVAVYLAVLSATYLVSSNPITWYLNTSITRVTLPFALVATASAVCWAVVALTGGGTFGGDGATIRREVGISQDQSQEISV</sequence>
<comment type="caution">
    <text evidence="2">The sequence shown here is derived from an EMBL/GenBank/DDBJ whole genome shotgun (WGS) entry which is preliminary data.</text>
</comment>
<feature type="transmembrane region" description="Helical" evidence="1">
    <location>
        <begin position="341"/>
        <end position="365"/>
    </location>
</feature>
<accession>A0ABP9SA38</accession>
<keyword evidence="1" id="KW-0812">Transmembrane</keyword>
<feature type="transmembrane region" description="Helical" evidence="1">
    <location>
        <begin position="377"/>
        <end position="396"/>
    </location>
</feature>
<keyword evidence="3" id="KW-1185">Reference proteome</keyword>
<name>A0ABP9SA38_9ACTN</name>
<dbReference type="RefSeq" id="WP_345634038.1">
    <property type="nucleotide sequence ID" value="NZ_BAABJQ010000018.1"/>
</dbReference>
<feature type="transmembrane region" description="Helical" evidence="1">
    <location>
        <begin position="168"/>
        <end position="189"/>
    </location>
</feature>
<keyword evidence="1" id="KW-1133">Transmembrane helix</keyword>
<feature type="transmembrane region" description="Helical" evidence="1">
    <location>
        <begin position="290"/>
        <end position="310"/>
    </location>
</feature>
<evidence type="ECO:0000313" key="3">
    <source>
        <dbReference type="Proteomes" id="UP001501570"/>
    </source>
</evidence>
<feature type="transmembrane region" description="Helical" evidence="1">
    <location>
        <begin position="227"/>
        <end position="242"/>
    </location>
</feature>
<organism evidence="2 3">
    <name type="scientific">Rugosimonospora acidiphila</name>
    <dbReference type="NCBI Taxonomy" id="556531"/>
    <lineage>
        <taxon>Bacteria</taxon>
        <taxon>Bacillati</taxon>
        <taxon>Actinomycetota</taxon>
        <taxon>Actinomycetes</taxon>
        <taxon>Micromonosporales</taxon>
        <taxon>Micromonosporaceae</taxon>
        <taxon>Rugosimonospora</taxon>
    </lineage>
</organism>
<evidence type="ECO:0000256" key="1">
    <source>
        <dbReference type="SAM" id="Phobius"/>
    </source>
</evidence>
<reference evidence="3" key="1">
    <citation type="journal article" date="2019" name="Int. J. Syst. Evol. Microbiol.">
        <title>The Global Catalogue of Microorganisms (GCM) 10K type strain sequencing project: providing services to taxonomists for standard genome sequencing and annotation.</title>
        <authorList>
            <consortium name="The Broad Institute Genomics Platform"/>
            <consortium name="The Broad Institute Genome Sequencing Center for Infectious Disease"/>
            <person name="Wu L."/>
            <person name="Ma J."/>
        </authorList>
    </citation>
    <scope>NUCLEOTIDE SEQUENCE [LARGE SCALE GENOMIC DNA]</scope>
    <source>
        <strain evidence="3">JCM 18304</strain>
    </source>
</reference>
<gene>
    <name evidence="2" type="ORF">GCM10023322_53010</name>
</gene>
<feature type="transmembrane region" description="Helical" evidence="1">
    <location>
        <begin position="55"/>
        <end position="74"/>
    </location>
</feature>
<evidence type="ECO:0000313" key="2">
    <source>
        <dbReference type="EMBL" id="GAA5192756.1"/>
    </source>
</evidence>
<proteinExistence type="predicted"/>
<feature type="transmembrane region" description="Helical" evidence="1">
    <location>
        <begin position="30"/>
        <end position="49"/>
    </location>
</feature>
<protein>
    <recommendedName>
        <fullName evidence="4">DUF2029 domain-containing protein</fullName>
    </recommendedName>
</protein>
<feature type="transmembrane region" description="Helical" evidence="1">
    <location>
        <begin position="6"/>
        <end position="23"/>
    </location>
</feature>
<feature type="transmembrane region" description="Helical" evidence="1">
    <location>
        <begin position="86"/>
        <end position="106"/>
    </location>
</feature>
<dbReference type="EMBL" id="BAABJQ010000018">
    <property type="protein sequence ID" value="GAA5192756.1"/>
    <property type="molecule type" value="Genomic_DNA"/>
</dbReference>
<feature type="transmembrane region" description="Helical" evidence="1">
    <location>
        <begin position="196"/>
        <end position="215"/>
    </location>
</feature>